<feature type="transmembrane region" description="Helical" evidence="7">
    <location>
        <begin position="12"/>
        <end position="32"/>
    </location>
</feature>
<feature type="transmembrane region" description="Helical" evidence="7">
    <location>
        <begin position="140"/>
        <end position="160"/>
    </location>
</feature>
<keyword evidence="6 7" id="KW-0472">Membrane</keyword>
<protein>
    <submittedName>
        <fullName evidence="9">Membrane-associated protein-like protein</fullName>
    </submittedName>
</protein>
<dbReference type="PANTHER" id="PTHR30353:SF0">
    <property type="entry name" value="TRANSMEMBRANE PROTEIN"/>
    <property type="match status" value="1"/>
</dbReference>
<evidence type="ECO:0000256" key="1">
    <source>
        <dbReference type="ARBA" id="ARBA00004651"/>
    </source>
</evidence>
<evidence type="ECO:0000259" key="8">
    <source>
        <dbReference type="Pfam" id="PF09335"/>
    </source>
</evidence>
<dbReference type="RefSeq" id="WP_013017537.1">
    <property type="nucleotide sequence ID" value="NC_013947.1"/>
</dbReference>
<keyword evidence="10" id="KW-1185">Reference proteome</keyword>
<evidence type="ECO:0000256" key="2">
    <source>
        <dbReference type="ARBA" id="ARBA00010792"/>
    </source>
</evidence>
<evidence type="ECO:0000256" key="5">
    <source>
        <dbReference type="ARBA" id="ARBA00022989"/>
    </source>
</evidence>
<dbReference type="Proteomes" id="UP000000844">
    <property type="component" value="Chromosome"/>
</dbReference>
<keyword evidence="5 7" id="KW-1133">Transmembrane helix</keyword>
<evidence type="ECO:0000256" key="6">
    <source>
        <dbReference type="ARBA" id="ARBA00023136"/>
    </source>
</evidence>
<dbReference type="STRING" id="446470.Snas_2277"/>
<sequence>MWPDIDHLLASPWVYLVVMALIMCDVYLPVLPSGTSLIVATVYAHTGATNELALLGCAALASTTGDWLAFRLASRGSGRLRARLARRPSLARADDRLRSMLRHHTGRSVVFARFVPAGRCVVTFACGSDPDISARRFQPWSAVAAICWATYTVGLGYLNALLFHTTWISAVVAVVALFTVGMLLARTRPATELVKSS</sequence>
<proteinExistence type="inferred from homology"/>
<evidence type="ECO:0000256" key="4">
    <source>
        <dbReference type="ARBA" id="ARBA00022692"/>
    </source>
</evidence>
<feature type="transmembrane region" description="Helical" evidence="7">
    <location>
        <begin position="52"/>
        <end position="73"/>
    </location>
</feature>
<dbReference type="AlphaFoldDB" id="D3Q3C5"/>
<keyword evidence="4 7" id="KW-0812">Transmembrane</keyword>
<dbReference type="eggNOG" id="COG0586">
    <property type="taxonomic scope" value="Bacteria"/>
</dbReference>
<evidence type="ECO:0000256" key="7">
    <source>
        <dbReference type="RuleBase" id="RU367016"/>
    </source>
</evidence>
<feature type="transmembrane region" description="Helical" evidence="7">
    <location>
        <begin position="166"/>
        <end position="185"/>
    </location>
</feature>
<name>D3Q3C5_STANL</name>
<comment type="similarity">
    <text evidence="2 7">Belongs to the DedA family.</text>
</comment>
<evidence type="ECO:0000313" key="10">
    <source>
        <dbReference type="Proteomes" id="UP000000844"/>
    </source>
</evidence>
<evidence type="ECO:0000313" key="9">
    <source>
        <dbReference type="EMBL" id="ADD41966.1"/>
    </source>
</evidence>
<evidence type="ECO:0000256" key="3">
    <source>
        <dbReference type="ARBA" id="ARBA00022475"/>
    </source>
</evidence>
<gene>
    <name evidence="9" type="ordered locus">Snas_2277</name>
</gene>
<comment type="subcellular location">
    <subcellularLocation>
        <location evidence="1 7">Cell membrane</location>
        <topology evidence="1 7">Multi-pass membrane protein</topology>
    </subcellularLocation>
</comment>
<dbReference type="GO" id="GO:0005886">
    <property type="term" value="C:plasma membrane"/>
    <property type="evidence" value="ECO:0007669"/>
    <property type="project" value="UniProtKB-SubCell"/>
</dbReference>
<dbReference type="HOGENOM" id="CLU_044208_2_0_11"/>
<feature type="domain" description="VTT" evidence="8">
    <location>
        <begin position="50"/>
        <end position="157"/>
    </location>
</feature>
<dbReference type="KEGG" id="sna:Snas_2277"/>
<dbReference type="PANTHER" id="PTHR30353">
    <property type="entry name" value="INNER MEMBRANE PROTEIN DEDA-RELATED"/>
    <property type="match status" value="1"/>
</dbReference>
<dbReference type="Pfam" id="PF09335">
    <property type="entry name" value="VTT_dom"/>
    <property type="match status" value="1"/>
</dbReference>
<dbReference type="InterPro" id="IPR032818">
    <property type="entry name" value="DedA-like"/>
</dbReference>
<keyword evidence="3 7" id="KW-1003">Cell membrane</keyword>
<dbReference type="OrthoDB" id="162303at2"/>
<organism evidence="9 10">
    <name type="scientific">Stackebrandtia nassauensis (strain DSM 44728 / CIP 108903 / NRRL B-16338 / NBRC 102104 / LLR-40K-21)</name>
    <dbReference type="NCBI Taxonomy" id="446470"/>
    <lineage>
        <taxon>Bacteria</taxon>
        <taxon>Bacillati</taxon>
        <taxon>Actinomycetota</taxon>
        <taxon>Actinomycetes</taxon>
        <taxon>Glycomycetales</taxon>
        <taxon>Glycomycetaceae</taxon>
        <taxon>Stackebrandtia</taxon>
    </lineage>
</organism>
<dbReference type="InterPro" id="IPR032816">
    <property type="entry name" value="VTT_dom"/>
</dbReference>
<accession>D3Q3C5</accession>
<dbReference type="EMBL" id="CP001778">
    <property type="protein sequence ID" value="ADD41966.1"/>
    <property type="molecule type" value="Genomic_DNA"/>
</dbReference>
<reference evidence="9 10" key="1">
    <citation type="journal article" date="2009" name="Stand. Genomic Sci.">
        <title>Complete genome sequence of Stackebrandtia nassauensis type strain (LLR-40K-21).</title>
        <authorList>
            <person name="Munk C."/>
            <person name="Lapidus A."/>
            <person name="Copeland A."/>
            <person name="Jando M."/>
            <person name="Mayilraj S."/>
            <person name="Glavina Del Rio T."/>
            <person name="Nolan M."/>
            <person name="Chen F."/>
            <person name="Lucas S."/>
            <person name="Tice H."/>
            <person name="Cheng J.F."/>
            <person name="Han C."/>
            <person name="Detter J.C."/>
            <person name="Bruce D."/>
            <person name="Goodwin L."/>
            <person name="Chain P."/>
            <person name="Pitluck S."/>
            <person name="Goker M."/>
            <person name="Ovchinikova G."/>
            <person name="Pati A."/>
            <person name="Ivanova N."/>
            <person name="Mavromatis K."/>
            <person name="Chen A."/>
            <person name="Palaniappan K."/>
            <person name="Land M."/>
            <person name="Hauser L."/>
            <person name="Chang Y.J."/>
            <person name="Jeffries C.D."/>
            <person name="Bristow J."/>
            <person name="Eisen J.A."/>
            <person name="Markowitz V."/>
            <person name="Hugenholtz P."/>
            <person name="Kyrpides N.C."/>
            <person name="Klenk H.P."/>
        </authorList>
    </citation>
    <scope>NUCLEOTIDE SEQUENCE [LARGE SCALE GENOMIC DNA]</scope>
    <source>
        <strain evidence="10">DSM 44728 / CIP 108903 / NRRL B-16338 / NBRC 102104 / LLR-40K-21</strain>
    </source>
</reference>